<reference evidence="3 4" key="1">
    <citation type="submission" date="2016-11" db="EMBL/GenBank/DDBJ databases">
        <authorList>
            <person name="Jaros S."/>
            <person name="Januszkiewicz K."/>
            <person name="Wedrychowicz H."/>
        </authorList>
    </citation>
    <scope>NUCLEOTIDE SEQUENCE [LARGE SCALE GENOMIC DNA]</scope>
    <source>
        <strain evidence="3 4">DSM 46144</strain>
    </source>
</reference>
<evidence type="ECO:0000313" key="4">
    <source>
        <dbReference type="Proteomes" id="UP000184440"/>
    </source>
</evidence>
<feature type="compositionally biased region" description="Low complexity" evidence="1">
    <location>
        <begin position="34"/>
        <end position="56"/>
    </location>
</feature>
<keyword evidence="4" id="KW-1185">Reference proteome</keyword>
<dbReference type="InterPro" id="IPR045382">
    <property type="entry name" value="DUF6529"/>
</dbReference>
<feature type="transmembrane region" description="Helical" evidence="2">
    <location>
        <begin position="244"/>
        <end position="265"/>
    </location>
</feature>
<feature type="region of interest" description="Disordered" evidence="1">
    <location>
        <begin position="79"/>
        <end position="98"/>
    </location>
</feature>
<dbReference type="AlphaFoldDB" id="A0A1M7RNQ0"/>
<keyword evidence="2" id="KW-0472">Membrane</keyword>
<feature type="transmembrane region" description="Helical" evidence="2">
    <location>
        <begin position="211"/>
        <end position="232"/>
    </location>
</feature>
<dbReference type="Proteomes" id="UP000184440">
    <property type="component" value="Unassembled WGS sequence"/>
</dbReference>
<feature type="compositionally biased region" description="Low complexity" evidence="1">
    <location>
        <begin position="63"/>
        <end position="74"/>
    </location>
</feature>
<feature type="region of interest" description="Disordered" evidence="1">
    <location>
        <begin position="1"/>
        <end position="74"/>
    </location>
</feature>
<accession>A0A1M7RNQ0</accession>
<evidence type="ECO:0000256" key="2">
    <source>
        <dbReference type="SAM" id="Phobius"/>
    </source>
</evidence>
<evidence type="ECO:0000313" key="3">
    <source>
        <dbReference type="EMBL" id="SHN47831.1"/>
    </source>
</evidence>
<protein>
    <submittedName>
        <fullName evidence="3">Uncharacterized protein</fullName>
    </submittedName>
</protein>
<gene>
    <name evidence="3" type="ORF">SAMN05443668_12861</name>
</gene>
<dbReference type="EMBL" id="FRCS01000028">
    <property type="protein sequence ID" value="SHN47831.1"/>
    <property type="molecule type" value="Genomic_DNA"/>
</dbReference>
<sequence length="272" mass="28823">MTGWDPDPDESPTRRFTYPPPPPRATPPPPPADAPTARFQAPPDPYAQAPDPYGQYAPPPDPYAQTPDPYAPTAQYQAPLSATTPAGPPPPPPRTATTSTVTKLIVPIAIGAGIAVVLGAYGKLHTPTGIAVSVAGFSGPLTVKVWLATLGMAFGVFQLVTALAMWGKLPLRGSWVSPAHRWSGRIAFVLTLPVAVHCLYALGFADYSTRTLAHSLFGCIFFGMFTTKMLVLTKKGLAGWALPLFGGLVFATLVGVWATSALWFFSTSGFQF</sequence>
<feature type="transmembrane region" description="Helical" evidence="2">
    <location>
        <begin position="104"/>
        <end position="125"/>
    </location>
</feature>
<name>A0A1M7RNQ0_9ACTN</name>
<dbReference type="Pfam" id="PF20139">
    <property type="entry name" value="DUF6529"/>
    <property type="match status" value="1"/>
</dbReference>
<dbReference type="STRING" id="134849.SAMN05443668_12861"/>
<keyword evidence="2" id="KW-1133">Transmembrane helix</keyword>
<feature type="transmembrane region" description="Helical" evidence="2">
    <location>
        <begin position="186"/>
        <end position="205"/>
    </location>
</feature>
<organism evidence="3 4">
    <name type="scientific">Cryptosporangium aurantiacum</name>
    <dbReference type="NCBI Taxonomy" id="134849"/>
    <lineage>
        <taxon>Bacteria</taxon>
        <taxon>Bacillati</taxon>
        <taxon>Actinomycetota</taxon>
        <taxon>Actinomycetes</taxon>
        <taxon>Cryptosporangiales</taxon>
        <taxon>Cryptosporangiaceae</taxon>
        <taxon>Cryptosporangium</taxon>
    </lineage>
</organism>
<feature type="transmembrane region" description="Helical" evidence="2">
    <location>
        <begin position="145"/>
        <end position="166"/>
    </location>
</feature>
<evidence type="ECO:0000256" key="1">
    <source>
        <dbReference type="SAM" id="MobiDB-lite"/>
    </source>
</evidence>
<feature type="compositionally biased region" description="Acidic residues" evidence="1">
    <location>
        <begin position="1"/>
        <end position="10"/>
    </location>
</feature>
<feature type="compositionally biased region" description="Pro residues" evidence="1">
    <location>
        <begin position="18"/>
        <end position="33"/>
    </location>
</feature>
<keyword evidence="2" id="KW-0812">Transmembrane</keyword>
<proteinExistence type="predicted"/>